<reference evidence="1 2" key="1">
    <citation type="submission" date="2018-06" db="EMBL/GenBank/DDBJ databases">
        <authorList>
            <consortium name="Pathogen Informatics"/>
            <person name="Doyle S."/>
        </authorList>
    </citation>
    <scope>NUCLEOTIDE SEQUENCE [LARGE SCALE GENOMIC DNA]</scope>
    <source>
        <strain evidence="1 2">NCTC8081</strain>
    </source>
</reference>
<accession>A0A2X3BX03</accession>
<dbReference type="AlphaFoldDB" id="A0A2X3BX03"/>
<dbReference type="Proteomes" id="UP000250234">
    <property type="component" value="Unassembled WGS sequence"/>
</dbReference>
<gene>
    <name evidence="1" type="ORF">NCTC8081_00288</name>
</gene>
<proteinExistence type="predicted"/>
<sequence length="58" mass="6620">MANQFTKVKLHIKNIDDIKSNYILSKEITKAVADIIKPKLPKNEITLDTLIKGIEEKL</sequence>
<dbReference type="EMBL" id="UAWO01000002">
    <property type="protein sequence ID" value="SQC06217.1"/>
    <property type="molecule type" value="Genomic_DNA"/>
</dbReference>
<evidence type="ECO:0000313" key="1">
    <source>
        <dbReference type="EMBL" id="SQC06217.1"/>
    </source>
</evidence>
<name>A0A2X3BX03_CLOPF</name>
<organism evidence="1 2">
    <name type="scientific">Clostridium perfringens</name>
    <dbReference type="NCBI Taxonomy" id="1502"/>
    <lineage>
        <taxon>Bacteria</taxon>
        <taxon>Bacillati</taxon>
        <taxon>Bacillota</taxon>
        <taxon>Clostridia</taxon>
        <taxon>Eubacteriales</taxon>
        <taxon>Clostridiaceae</taxon>
        <taxon>Clostridium</taxon>
    </lineage>
</organism>
<protein>
    <submittedName>
        <fullName evidence="1">Uncharacterized protein</fullName>
    </submittedName>
</protein>
<evidence type="ECO:0000313" key="2">
    <source>
        <dbReference type="Proteomes" id="UP000250234"/>
    </source>
</evidence>
<dbReference type="RefSeq" id="WP_181465727.1">
    <property type="nucleotide sequence ID" value="NZ_CATNYA010000003.1"/>
</dbReference>